<dbReference type="Proteomes" id="UP000051952">
    <property type="component" value="Unassembled WGS sequence"/>
</dbReference>
<dbReference type="VEuPathDB" id="TriTrypDB:BSAL_09635"/>
<dbReference type="Gene3D" id="3.40.50.410">
    <property type="entry name" value="von Willebrand factor, type A domain"/>
    <property type="match status" value="1"/>
</dbReference>
<dbReference type="OrthoDB" id="2142040at2759"/>
<dbReference type="InterPro" id="IPR002035">
    <property type="entry name" value="VWF_A"/>
</dbReference>
<evidence type="ECO:0000313" key="2">
    <source>
        <dbReference type="EMBL" id="CUG87338.1"/>
    </source>
</evidence>
<dbReference type="InterPro" id="IPR036465">
    <property type="entry name" value="vWFA_dom_sf"/>
</dbReference>
<dbReference type="Pfam" id="PF13519">
    <property type="entry name" value="VWA_2"/>
    <property type="match status" value="1"/>
</dbReference>
<sequence>MNFMSPETAIVPVVLAVVCYLVYRWLNPLSLDYRSSALYDRKYAHTRVAMQLPTHSEAQGASQGMPQCKFFLSAKAQLQRSYILLVDRSGSMSTSHRWDEACAAARFLAPYICKFDPVGITLMFFDHDIEKFEGIKTKEEVEEAFSRFKPRGSTDLAQALHSAFLDHFNGTYGSTTILVITDGCPNSQSEVERIVRRGANSIENLGELSVSFIQIGDDRNATKFLNRIDHSLVNAKYDIVDAVTAEECARISFSELVARSIFD</sequence>
<protein>
    <recommendedName>
        <fullName evidence="1">VWFA domain-containing protein</fullName>
    </recommendedName>
</protein>
<dbReference type="PROSITE" id="PS50234">
    <property type="entry name" value="VWFA"/>
    <property type="match status" value="1"/>
</dbReference>
<dbReference type="SMART" id="SM00327">
    <property type="entry name" value="VWA"/>
    <property type="match status" value="1"/>
</dbReference>
<dbReference type="PANTHER" id="PTHR34706">
    <property type="entry name" value="SLR1338 PROTEIN"/>
    <property type="match status" value="1"/>
</dbReference>
<dbReference type="SUPFAM" id="SSF53300">
    <property type="entry name" value="vWA-like"/>
    <property type="match status" value="1"/>
</dbReference>
<accession>A0A0S4JAH4</accession>
<dbReference type="AlphaFoldDB" id="A0A0S4JAH4"/>
<evidence type="ECO:0000259" key="1">
    <source>
        <dbReference type="PROSITE" id="PS50234"/>
    </source>
</evidence>
<evidence type="ECO:0000313" key="3">
    <source>
        <dbReference type="Proteomes" id="UP000051952"/>
    </source>
</evidence>
<organism evidence="2 3">
    <name type="scientific">Bodo saltans</name>
    <name type="common">Flagellated protozoan</name>
    <dbReference type="NCBI Taxonomy" id="75058"/>
    <lineage>
        <taxon>Eukaryota</taxon>
        <taxon>Discoba</taxon>
        <taxon>Euglenozoa</taxon>
        <taxon>Kinetoplastea</taxon>
        <taxon>Metakinetoplastina</taxon>
        <taxon>Eubodonida</taxon>
        <taxon>Bodonidae</taxon>
        <taxon>Bodo</taxon>
    </lineage>
</organism>
<dbReference type="PANTHER" id="PTHR34706:SF1">
    <property type="entry name" value="VWFA DOMAIN-CONTAINING PROTEIN"/>
    <property type="match status" value="1"/>
</dbReference>
<reference evidence="3" key="1">
    <citation type="submission" date="2015-09" db="EMBL/GenBank/DDBJ databases">
        <authorList>
            <consortium name="Pathogen Informatics"/>
        </authorList>
    </citation>
    <scope>NUCLEOTIDE SEQUENCE [LARGE SCALE GENOMIC DNA]</scope>
    <source>
        <strain evidence="3">Lake Konstanz</strain>
    </source>
</reference>
<name>A0A0S4JAH4_BODSA</name>
<gene>
    <name evidence="2" type="ORF">BSAL_09635</name>
</gene>
<feature type="domain" description="VWFA" evidence="1">
    <location>
        <begin position="81"/>
        <end position="261"/>
    </location>
</feature>
<proteinExistence type="predicted"/>
<keyword evidence="3" id="KW-1185">Reference proteome</keyword>
<dbReference type="EMBL" id="CYKH01001500">
    <property type="protein sequence ID" value="CUG87338.1"/>
    <property type="molecule type" value="Genomic_DNA"/>
</dbReference>